<name>A0A6B0GL24_9EURY</name>
<feature type="transmembrane region" description="Helical" evidence="1">
    <location>
        <begin position="97"/>
        <end position="117"/>
    </location>
</feature>
<reference evidence="2 3" key="1">
    <citation type="submission" date="2019-12" db="EMBL/GenBank/DDBJ databases">
        <title>Halocatena pleomorpha gen. nov. sp. nov., an extremely halophilic archaeon of family Halobacteriaceae isolated from saltpan soil.</title>
        <authorList>
            <person name="Pal Y."/>
            <person name="Verma A."/>
            <person name="Krishnamurthi S."/>
            <person name="Kumar P."/>
        </authorList>
    </citation>
    <scope>NUCLEOTIDE SEQUENCE [LARGE SCALE GENOMIC DNA]</scope>
    <source>
        <strain evidence="2 3">JCM 16495</strain>
    </source>
</reference>
<feature type="transmembrane region" description="Helical" evidence="1">
    <location>
        <begin position="169"/>
        <end position="190"/>
    </location>
</feature>
<feature type="transmembrane region" description="Helical" evidence="1">
    <location>
        <begin position="138"/>
        <end position="157"/>
    </location>
</feature>
<feature type="transmembrane region" description="Helical" evidence="1">
    <location>
        <begin position="242"/>
        <end position="265"/>
    </location>
</feature>
<protein>
    <submittedName>
        <fullName evidence="2">Uncharacterized protein</fullName>
    </submittedName>
</protein>
<dbReference type="Proteomes" id="UP000451471">
    <property type="component" value="Unassembled WGS sequence"/>
</dbReference>
<gene>
    <name evidence="2" type="ORF">GQS65_13880</name>
</gene>
<proteinExistence type="predicted"/>
<evidence type="ECO:0000313" key="2">
    <source>
        <dbReference type="EMBL" id="MWG35562.1"/>
    </source>
</evidence>
<keyword evidence="3" id="KW-1185">Reference proteome</keyword>
<sequence>MRPAVRHPLTGALLTPLAVVALLVALGYDPSPLAEVFTGDASPLGLAWLTLPLAAFGGGSVVALRNDVWVGVYAAGTVLVLAAVTGLFAGGPAYRTVFSFNAAASLVSAGGSVAVLVESVVRYRAAVRRSVSPRPLRWAARVGAIHAVVVVALRTAVLSSMNGDGTVQVLFGGLGPVTLAWTALGGFVLGAVPTYLLYRSRLVTPVLLVGSLSVVSSATTVLDELARADSGAVSAAALTPLTAYLVGWVAVLAVVSVVGALEYVLREQSGISPPRPLRIGEAAE</sequence>
<evidence type="ECO:0000256" key="1">
    <source>
        <dbReference type="SAM" id="Phobius"/>
    </source>
</evidence>
<keyword evidence="1" id="KW-0812">Transmembrane</keyword>
<feature type="transmembrane region" description="Helical" evidence="1">
    <location>
        <begin position="202"/>
        <end position="222"/>
    </location>
</feature>
<dbReference type="AlphaFoldDB" id="A0A6B0GL24"/>
<evidence type="ECO:0000313" key="3">
    <source>
        <dbReference type="Proteomes" id="UP000451471"/>
    </source>
</evidence>
<accession>A0A6B0GL24</accession>
<dbReference type="RefSeq" id="WP_158205226.1">
    <property type="nucleotide sequence ID" value="NZ_WSZK01000023.1"/>
</dbReference>
<feature type="transmembrane region" description="Helical" evidence="1">
    <location>
        <begin position="43"/>
        <end position="64"/>
    </location>
</feature>
<comment type="caution">
    <text evidence="2">The sequence shown here is derived from an EMBL/GenBank/DDBJ whole genome shotgun (WGS) entry which is preliminary data.</text>
</comment>
<dbReference type="EMBL" id="WSZK01000023">
    <property type="protein sequence ID" value="MWG35562.1"/>
    <property type="molecule type" value="Genomic_DNA"/>
</dbReference>
<feature type="transmembrane region" description="Helical" evidence="1">
    <location>
        <begin position="71"/>
        <end position="91"/>
    </location>
</feature>
<organism evidence="2 3">
    <name type="scientific">Halomarina oriensis</name>
    <dbReference type="NCBI Taxonomy" id="671145"/>
    <lineage>
        <taxon>Archaea</taxon>
        <taxon>Methanobacteriati</taxon>
        <taxon>Methanobacteriota</taxon>
        <taxon>Stenosarchaea group</taxon>
        <taxon>Halobacteria</taxon>
        <taxon>Halobacteriales</taxon>
        <taxon>Natronomonadaceae</taxon>
        <taxon>Halomarina</taxon>
    </lineage>
</organism>
<keyword evidence="1" id="KW-0472">Membrane</keyword>
<keyword evidence="1" id="KW-1133">Transmembrane helix</keyword>